<feature type="domain" description="Signal transduction histidine kinase internal region" evidence="3">
    <location>
        <begin position="298"/>
        <end position="375"/>
    </location>
</feature>
<dbReference type="GO" id="GO:0016020">
    <property type="term" value="C:membrane"/>
    <property type="evidence" value="ECO:0007669"/>
    <property type="project" value="InterPro"/>
</dbReference>
<feature type="transmembrane region" description="Helical" evidence="2">
    <location>
        <begin position="17"/>
        <end position="37"/>
    </location>
</feature>
<dbReference type="InterPro" id="IPR036890">
    <property type="entry name" value="HATPase_C_sf"/>
</dbReference>
<evidence type="ECO:0000259" key="4">
    <source>
        <dbReference type="Pfam" id="PF07695"/>
    </source>
</evidence>
<feature type="domain" description="7TM-DISM receptor extracellular" evidence="4">
    <location>
        <begin position="19"/>
        <end position="225"/>
    </location>
</feature>
<keyword evidence="2" id="KW-0812">Transmembrane</keyword>
<evidence type="ECO:0000256" key="2">
    <source>
        <dbReference type="SAM" id="Phobius"/>
    </source>
</evidence>
<evidence type="ECO:0000256" key="1">
    <source>
        <dbReference type="SAM" id="Coils"/>
    </source>
</evidence>
<dbReference type="EMBL" id="QXFJ01000010">
    <property type="protein sequence ID" value="RIV72853.1"/>
    <property type="molecule type" value="Genomic_DNA"/>
</dbReference>
<feature type="transmembrane region" description="Helical" evidence="2">
    <location>
        <begin position="145"/>
        <end position="166"/>
    </location>
</feature>
<dbReference type="PANTHER" id="PTHR34220">
    <property type="entry name" value="SENSOR HISTIDINE KINASE YPDA"/>
    <property type="match status" value="1"/>
</dbReference>
<feature type="transmembrane region" description="Helical" evidence="2">
    <location>
        <begin position="44"/>
        <end position="62"/>
    </location>
</feature>
<comment type="caution">
    <text evidence="5">The sequence shown here is derived from an EMBL/GenBank/DDBJ whole genome shotgun (WGS) entry which is preliminary data.</text>
</comment>
<evidence type="ECO:0000259" key="3">
    <source>
        <dbReference type="Pfam" id="PF06580"/>
    </source>
</evidence>
<dbReference type="GO" id="GO:0000155">
    <property type="term" value="F:phosphorelay sensor kinase activity"/>
    <property type="evidence" value="ECO:0007669"/>
    <property type="project" value="InterPro"/>
</dbReference>
<feature type="transmembrane region" description="Helical" evidence="2">
    <location>
        <begin position="82"/>
        <end position="103"/>
    </location>
</feature>
<dbReference type="InterPro" id="IPR010559">
    <property type="entry name" value="Sig_transdc_His_kin_internal"/>
</dbReference>
<sequence length="519" mass="60710">MLKGITDFLKESNQNGFGFFVVSVLFYLFVFFLIQFFQHKKRFYLFYSLYALMNGITLLKYIDGVFFSDFFHTHAGRIFVGWVHYPTQLLASMLFSFFILDIMQLKNAHPKFVKWTYRAYLGITPIYLFLWAVQLNNPRSYLIDYFHGFFFLPMSLIVFVLGFYWVSRQNRMIKWYILSGMSALFVSYLIITLFSFEKTRANSETLYIFYLGVLIESLLFALAIGLEQKMVYREKAYVQKKYIDQLEENQVIKESIVRTLSDELLQTKAEIEGLSSEAQKERTEKLTMKMENKFAQLRLDALRSQMNPHFIFNALNSIKSYFIENNQEKAIYYLGRFSKLIRGILESSRKDLITLEEELNIIKMYVEIESDRFKNGMEYTLEMDKEIPAHIVLVPSLLLQPFVENSIWHGLSTRHGKKKLSIKVEGKEPSENLTITIADNGIGRQASRAKNNQNPLKGQSLGLSIIKDRLDFFSKKYQGDFNFAIHDLVDKKTGKPLGTEVVIHMPKLMPDSEPVEKNF</sequence>
<dbReference type="Proteomes" id="UP000284189">
    <property type="component" value="Unassembled WGS sequence"/>
</dbReference>
<dbReference type="PANTHER" id="PTHR34220:SF7">
    <property type="entry name" value="SENSOR HISTIDINE KINASE YPDA"/>
    <property type="match status" value="1"/>
</dbReference>
<dbReference type="AlphaFoldDB" id="A0A418NB82"/>
<dbReference type="InterPro" id="IPR050640">
    <property type="entry name" value="Bact_2-comp_sensor_kinase"/>
</dbReference>
<keyword evidence="2" id="KW-1133">Transmembrane helix</keyword>
<dbReference type="RefSeq" id="WP_119639068.1">
    <property type="nucleotide sequence ID" value="NZ_QXFJ01000010.1"/>
</dbReference>
<proteinExistence type="predicted"/>
<dbReference type="OrthoDB" id="6190788at2"/>
<reference evidence="5 7" key="1">
    <citation type="submission" date="2018-08" db="EMBL/GenBank/DDBJ databases">
        <title>Proposal of Muricauda 72 sp.nov. and Muricauda NH166 sp.nov., isolated from seawater.</title>
        <authorList>
            <person name="Cheng H."/>
            <person name="Wu Y.-H."/>
            <person name="Guo L.-L."/>
            <person name="Xu X.-W."/>
        </authorList>
    </citation>
    <scope>NUCLEOTIDE SEQUENCE [LARGE SCALE GENOMIC DNA]</scope>
    <source>
        <strain evidence="5 7">NH166</strain>
    </source>
</reference>
<keyword evidence="8" id="KW-1185">Reference proteome</keyword>
<reference evidence="6 8" key="2">
    <citation type="submission" date="2019-07" db="EMBL/GenBank/DDBJ databases">
        <title>Draft genome of two Muricauda strains isolated from deep sea.</title>
        <authorList>
            <person name="Sun C."/>
        </authorList>
    </citation>
    <scope>NUCLEOTIDE SEQUENCE [LARGE SCALE GENOMIC DNA]</scope>
    <source>
        <strain evidence="6 8">NH166</strain>
    </source>
</reference>
<dbReference type="Gene3D" id="3.30.565.10">
    <property type="entry name" value="Histidine kinase-like ATPase, C-terminal domain"/>
    <property type="match status" value="1"/>
</dbReference>
<keyword evidence="1" id="KW-0175">Coiled coil</keyword>
<gene>
    <name evidence="5" type="ORF">D2U88_04275</name>
    <name evidence="6" type="ORF">FQ019_04250</name>
</gene>
<dbReference type="InterPro" id="IPR011623">
    <property type="entry name" value="7TMR_DISM_rcpt_extracell_dom1"/>
</dbReference>
<name>A0A418NB82_9FLAO</name>
<feature type="transmembrane region" description="Helical" evidence="2">
    <location>
        <begin position="175"/>
        <end position="195"/>
    </location>
</feature>
<feature type="transmembrane region" description="Helical" evidence="2">
    <location>
        <begin position="115"/>
        <end position="133"/>
    </location>
</feature>
<accession>A0A418NB82</accession>
<evidence type="ECO:0000313" key="8">
    <source>
        <dbReference type="Proteomes" id="UP000321528"/>
    </source>
</evidence>
<feature type="transmembrane region" description="Helical" evidence="2">
    <location>
        <begin position="207"/>
        <end position="226"/>
    </location>
</feature>
<dbReference type="CDD" id="cd01610">
    <property type="entry name" value="PAP2_like"/>
    <property type="match status" value="1"/>
</dbReference>
<evidence type="ECO:0000313" key="7">
    <source>
        <dbReference type="Proteomes" id="UP000284189"/>
    </source>
</evidence>
<protein>
    <recommendedName>
        <fullName evidence="9">7TM diverse intracellular signalling</fullName>
    </recommendedName>
</protein>
<dbReference type="Pfam" id="PF07695">
    <property type="entry name" value="7TMR-DISM_7TM"/>
    <property type="match status" value="1"/>
</dbReference>
<dbReference type="SUPFAM" id="SSF55874">
    <property type="entry name" value="ATPase domain of HSP90 chaperone/DNA topoisomerase II/histidine kinase"/>
    <property type="match status" value="1"/>
</dbReference>
<dbReference type="Pfam" id="PF06580">
    <property type="entry name" value="His_kinase"/>
    <property type="match status" value="1"/>
</dbReference>
<evidence type="ECO:0000313" key="6">
    <source>
        <dbReference type="EMBL" id="TXK05359.1"/>
    </source>
</evidence>
<evidence type="ECO:0008006" key="9">
    <source>
        <dbReference type="Google" id="ProtNLM"/>
    </source>
</evidence>
<evidence type="ECO:0000313" key="5">
    <source>
        <dbReference type="EMBL" id="RIV72853.1"/>
    </source>
</evidence>
<organism evidence="5 7">
    <name type="scientific">Flagellimonas aequoris</name>
    <dbReference type="NCBI Taxonomy" id="2306997"/>
    <lineage>
        <taxon>Bacteria</taxon>
        <taxon>Pseudomonadati</taxon>
        <taxon>Bacteroidota</taxon>
        <taxon>Flavobacteriia</taxon>
        <taxon>Flavobacteriales</taxon>
        <taxon>Flavobacteriaceae</taxon>
        <taxon>Flagellimonas</taxon>
    </lineage>
</organism>
<feature type="coiled-coil region" evidence="1">
    <location>
        <begin position="257"/>
        <end position="284"/>
    </location>
</feature>
<keyword evidence="2" id="KW-0472">Membrane</keyword>
<dbReference type="Proteomes" id="UP000321528">
    <property type="component" value="Unassembled WGS sequence"/>
</dbReference>
<dbReference type="EMBL" id="VNWL01000009">
    <property type="protein sequence ID" value="TXK05359.1"/>
    <property type="molecule type" value="Genomic_DNA"/>
</dbReference>